<dbReference type="AlphaFoldDB" id="A0A4U3L3V0"/>
<proteinExistence type="predicted"/>
<dbReference type="Proteomes" id="UP000305848">
    <property type="component" value="Unassembled WGS sequence"/>
</dbReference>
<evidence type="ECO:0000313" key="1">
    <source>
        <dbReference type="EMBL" id="TKK68984.1"/>
    </source>
</evidence>
<reference evidence="1 2" key="1">
    <citation type="submission" date="2019-05" db="EMBL/GenBank/DDBJ databases">
        <title>Panacibacter sp. strain 17mud1-8 Genome sequencing and assembly.</title>
        <authorList>
            <person name="Chhetri G."/>
        </authorList>
    </citation>
    <scope>NUCLEOTIDE SEQUENCE [LARGE SCALE GENOMIC DNA]</scope>
    <source>
        <strain evidence="1 2">17mud1-8</strain>
    </source>
</reference>
<evidence type="ECO:0008006" key="3">
    <source>
        <dbReference type="Google" id="ProtNLM"/>
    </source>
</evidence>
<name>A0A4U3L3V0_9BACT</name>
<dbReference type="RefSeq" id="WP_137261603.1">
    <property type="nucleotide sequence ID" value="NZ_SZQL01000006.1"/>
</dbReference>
<dbReference type="InterPro" id="IPR014710">
    <property type="entry name" value="RmlC-like_jellyroll"/>
</dbReference>
<dbReference type="OrthoDB" id="9794183at2"/>
<comment type="caution">
    <text evidence="1">The sequence shown here is derived from an EMBL/GenBank/DDBJ whole genome shotgun (WGS) entry which is preliminary data.</text>
</comment>
<organism evidence="1 2">
    <name type="scientific">Ilyomonas limi</name>
    <dbReference type="NCBI Taxonomy" id="2575867"/>
    <lineage>
        <taxon>Bacteria</taxon>
        <taxon>Pseudomonadati</taxon>
        <taxon>Bacteroidota</taxon>
        <taxon>Chitinophagia</taxon>
        <taxon>Chitinophagales</taxon>
        <taxon>Chitinophagaceae</taxon>
        <taxon>Ilyomonas</taxon>
    </lineage>
</organism>
<dbReference type="EMBL" id="SZQL01000006">
    <property type="protein sequence ID" value="TKK68984.1"/>
    <property type="molecule type" value="Genomic_DNA"/>
</dbReference>
<evidence type="ECO:0000313" key="2">
    <source>
        <dbReference type="Proteomes" id="UP000305848"/>
    </source>
</evidence>
<protein>
    <recommendedName>
        <fullName evidence="3">Cupin domain-containing protein</fullName>
    </recommendedName>
</protein>
<sequence>MWHKQDNEEERFYVIRDNFTMEFRDKKIEINEHEFLIVAKGVEHRPTAESEVRLCCLSMLPL</sequence>
<dbReference type="InterPro" id="IPR011051">
    <property type="entry name" value="RmlC_Cupin_sf"/>
</dbReference>
<dbReference type="SUPFAM" id="SSF51182">
    <property type="entry name" value="RmlC-like cupins"/>
    <property type="match status" value="1"/>
</dbReference>
<keyword evidence="2" id="KW-1185">Reference proteome</keyword>
<gene>
    <name evidence="1" type="ORF">FC093_09845</name>
</gene>
<dbReference type="Gene3D" id="2.60.120.10">
    <property type="entry name" value="Jelly Rolls"/>
    <property type="match status" value="1"/>
</dbReference>
<accession>A0A4U3L3V0</accession>